<keyword evidence="2" id="KW-1185">Reference proteome</keyword>
<reference evidence="1 2" key="1">
    <citation type="submission" date="2022-05" db="EMBL/GenBank/DDBJ databases">
        <title>Genome Sequencing of Bee-Associated Microbes.</title>
        <authorList>
            <person name="Dunlap C."/>
        </authorList>
    </citation>
    <scope>NUCLEOTIDE SEQUENCE [LARGE SCALE GENOMIC DNA]</scope>
    <source>
        <strain evidence="1 2">NRRL BD-083</strain>
    </source>
</reference>
<dbReference type="EMBL" id="JAMDLZ010000048">
    <property type="protein sequence ID" value="MCY9549592.1"/>
    <property type="molecule type" value="Genomic_DNA"/>
</dbReference>
<evidence type="ECO:0000313" key="2">
    <source>
        <dbReference type="Proteomes" id="UP001527052"/>
    </source>
</evidence>
<proteinExistence type="predicted"/>
<evidence type="ECO:0000313" key="1">
    <source>
        <dbReference type="EMBL" id="MCY9549592.1"/>
    </source>
</evidence>
<sequence length="86" mass="9288">MKDFIKKCHQIGALAAGKVIYVAATASSVVGPEATITAAIGAFPLAAKTYGEVFWNCLQCFNLADALSRQINGSIRHDTHKINDWH</sequence>
<dbReference type="RefSeq" id="WP_268639522.1">
    <property type="nucleotide sequence ID" value="NZ_JAMDLZ010000048.1"/>
</dbReference>
<gene>
    <name evidence="1" type="ORF">M5W82_22210</name>
</gene>
<organism evidence="1 2">
    <name type="scientific">Lysinibacillus xylanilyticus</name>
    <dbReference type="NCBI Taxonomy" id="582475"/>
    <lineage>
        <taxon>Bacteria</taxon>
        <taxon>Bacillati</taxon>
        <taxon>Bacillota</taxon>
        <taxon>Bacilli</taxon>
        <taxon>Bacillales</taxon>
        <taxon>Bacillaceae</taxon>
        <taxon>Lysinibacillus</taxon>
    </lineage>
</organism>
<dbReference type="Proteomes" id="UP001527052">
    <property type="component" value="Unassembled WGS sequence"/>
</dbReference>
<comment type="caution">
    <text evidence="1">The sequence shown here is derived from an EMBL/GenBank/DDBJ whole genome shotgun (WGS) entry which is preliminary data.</text>
</comment>
<accession>A0ABT4EV90</accession>
<name>A0ABT4EV90_9BACI</name>
<protein>
    <submittedName>
        <fullName evidence="1">Uncharacterized protein</fullName>
    </submittedName>
</protein>